<reference evidence="1" key="2">
    <citation type="journal article" date="2015" name="Data Brief">
        <title>Shoot transcriptome of the giant reed, Arundo donax.</title>
        <authorList>
            <person name="Barrero R.A."/>
            <person name="Guerrero F.D."/>
            <person name="Moolhuijzen P."/>
            <person name="Goolsby J.A."/>
            <person name="Tidwell J."/>
            <person name="Bellgard S.E."/>
            <person name="Bellgard M.I."/>
        </authorList>
    </citation>
    <scope>NUCLEOTIDE SEQUENCE</scope>
    <source>
        <tissue evidence="1">Shoot tissue taken approximately 20 cm above the soil surface</tissue>
    </source>
</reference>
<proteinExistence type="predicted"/>
<reference evidence="1" key="1">
    <citation type="submission" date="2014-09" db="EMBL/GenBank/DDBJ databases">
        <authorList>
            <person name="Magalhaes I.L.F."/>
            <person name="Oliveira U."/>
            <person name="Santos F.R."/>
            <person name="Vidigal T.H.D.A."/>
            <person name="Brescovit A.D."/>
            <person name="Santos A.J."/>
        </authorList>
    </citation>
    <scope>NUCLEOTIDE SEQUENCE</scope>
    <source>
        <tissue evidence="1">Shoot tissue taken approximately 20 cm above the soil surface</tissue>
    </source>
</reference>
<protein>
    <submittedName>
        <fullName evidence="1">Uncharacterized protein</fullName>
    </submittedName>
</protein>
<dbReference type="EMBL" id="GBRH01252029">
    <property type="protein sequence ID" value="JAD45866.1"/>
    <property type="molecule type" value="Transcribed_RNA"/>
</dbReference>
<accession>A0A0A9A444</accession>
<organism evidence="1">
    <name type="scientific">Arundo donax</name>
    <name type="common">Giant reed</name>
    <name type="synonym">Donax arundinaceus</name>
    <dbReference type="NCBI Taxonomy" id="35708"/>
    <lineage>
        <taxon>Eukaryota</taxon>
        <taxon>Viridiplantae</taxon>
        <taxon>Streptophyta</taxon>
        <taxon>Embryophyta</taxon>
        <taxon>Tracheophyta</taxon>
        <taxon>Spermatophyta</taxon>
        <taxon>Magnoliopsida</taxon>
        <taxon>Liliopsida</taxon>
        <taxon>Poales</taxon>
        <taxon>Poaceae</taxon>
        <taxon>PACMAD clade</taxon>
        <taxon>Arundinoideae</taxon>
        <taxon>Arundineae</taxon>
        <taxon>Arundo</taxon>
    </lineage>
</organism>
<name>A0A0A9A444_ARUDO</name>
<sequence>MCCVYISCVLSISPCKLRYCNVYVFV</sequence>
<evidence type="ECO:0000313" key="1">
    <source>
        <dbReference type="EMBL" id="JAD45866.1"/>
    </source>
</evidence>
<dbReference type="AlphaFoldDB" id="A0A0A9A444"/>